<comment type="similarity">
    <text evidence="4 14">Belongs to the cytochrome P450 family.</text>
</comment>
<evidence type="ECO:0000256" key="13">
    <source>
        <dbReference type="PIRSR" id="PIRSR602401-1"/>
    </source>
</evidence>
<dbReference type="InterPro" id="IPR036396">
    <property type="entry name" value="Cyt_P450_sf"/>
</dbReference>
<dbReference type="GO" id="GO:0020037">
    <property type="term" value="F:heme binding"/>
    <property type="evidence" value="ECO:0007669"/>
    <property type="project" value="InterPro"/>
</dbReference>
<name>B3P8X4_DROER</name>
<keyword evidence="15" id="KW-0732">Signal</keyword>
<feature type="chain" id="PRO_5012790875" evidence="15">
    <location>
        <begin position="16"/>
        <end position="507"/>
    </location>
</feature>
<dbReference type="OMA" id="ERGFMTA"/>
<dbReference type="eggNOG" id="KOG0157">
    <property type="taxonomic scope" value="Eukaryota"/>
</dbReference>
<dbReference type="EMBL" id="CH954183">
    <property type="protein sequence ID" value="EDV45579.1"/>
    <property type="molecule type" value="Genomic_DNA"/>
</dbReference>
<keyword evidence="17" id="KW-1185">Reference proteome</keyword>
<dbReference type="PROSITE" id="PS00086">
    <property type="entry name" value="CYTOCHROME_P450"/>
    <property type="match status" value="1"/>
</dbReference>
<keyword evidence="5 13" id="KW-0349">Heme</keyword>
<dbReference type="KEGG" id="der:6555585"/>
<evidence type="ECO:0000256" key="2">
    <source>
        <dbReference type="ARBA" id="ARBA00004174"/>
    </source>
</evidence>
<evidence type="ECO:0000256" key="1">
    <source>
        <dbReference type="ARBA" id="ARBA00001971"/>
    </source>
</evidence>
<proteinExistence type="inferred from homology"/>
<reference evidence="16 17" key="2">
    <citation type="journal article" date="2008" name="Bioinformatics">
        <title>Assembly reconciliation.</title>
        <authorList>
            <person name="Zimin A.V."/>
            <person name="Smith D.R."/>
            <person name="Sutton G."/>
            <person name="Yorke J.A."/>
        </authorList>
    </citation>
    <scope>NUCLEOTIDE SEQUENCE [LARGE SCALE GENOMIC DNA]</scope>
    <source>
        <strain evidence="16 17">TSC#14021-0224.01</strain>
    </source>
</reference>
<evidence type="ECO:0000256" key="5">
    <source>
        <dbReference type="ARBA" id="ARBA00022617"/>
    </source>
</evidence>
<evidence type="ECO:0000256" key="12">
    <source>
        <dbReference type="ARBA" id="ARBA00023136"/>
    </source>
</evidence>
<feature type="binding site" description="axial binding residue" evidence="13">
    <location>
        <position position="454"/>
    </location>
    <ligand>
        <name>heme</name>
        <dbReference type="ChEBI" id="CHEBI:30413"/>
    </ligand>
    <ligandPart>
        <name>Fe</name>
        <dbReference type="ChEBI" id="CHEBI:18248"/>
    </ligandPart>
</feature>
<dbReference type="Proteomes" id="UP000008711">
    <property type="component" value="Unassembled WGS sequence"/>
</dbReference>
<evidence type="ECO:0000256" key="6">
    <source>
        <dbReference type="ARBA" id="ARBA00022723"/>
    </source>
</evidence>
<keyword evidence="8" id="KW-0492">Microsome</keyword>
<evidence type="ECO:0000256" key="15">
    <source>
        <dbReference type="SAM" id="SignalP"/>
    </source>
</evidence>
<evidence type="ECO:0000256" key="9">
    <source>
        <dbReference type="ARBA" id="ARBA00023002"/>
    </source>
</evidence>
<dbReference type="GO" id="GO:0005506">
    <property type="term" value="F:iron ion binding"/>
    <property type="evidence" value="ECO:0007669"/>
    <property type="project" value="InterPro"/>
</dbReference>
<keyword evidence="9 14" id="KW-0560">Oxidoreductase</keyword>
<dbReference type="CDD" id="cd20628">
    <property type="entry name" value="CYP4"/>
    <property type="match status" value="1"/>
</dbReference>
<dbReference type="InterPro" id="IPR050196">
    <property type="entry name" value="Cytochrome_P450_Monoox"/>
</dbReference>
<gene>
    <name evidence="16" type="primary">Dere\GG12644</name>
    <name evidence="16" type="synonym">dere_GLEANR_12715</name>
    <name evidence="16" type="synonym">GG12644</name>
    <name evidence="16" type="ORF">Dere_GG12644</name>
</gene>
<evidence type="ECO:0000256" key="4">
    <source>
        <dbReference type="ARBA" id="ARBA00010617"/>
    </source>
</evidence>
<dbReference type="InterPro" id="IPR001128">
    <property type="entry name" value="Cyt_P450"/>
</dbReference>
<dbReference type="FunFam" id="1.10.630.10:FF:000182">
    <property type="entry name" value="Cytochrome P450 3A4"/>
    <property type="match status" value="1"/>
</dbReference>
<keyword evidence="10 13" id="KW-0408">Iron</keyword>
<evidence type="ECO:0000313" key="16">
    <source>
        <dbReference type="EMBL" id="EDV45579.1"/>
    </source>
</evidence>
<evidence type="ECO:0000313" key="17">
    <source>
        <dbReference type="Proteomes" id="UP000008711"/>
    </source>
</evidence>
<evidence type="ECO:0000256" key="11">
    <source>
        <dbReference type="ARBA" id="ARBA00023033"/>
    </source>
</evidence>
<dbReference type="PANTHER" id="PTHR24291">
    <property type="entry name" value="CYTOCHROME P450 FAMILY 4"/>
    <property type="match status" value="1"/>
</dbReference>
<evidence type="ECO:0000256" key="14">
    <source>
        <dbReference type="RuleBase" id="RU000461"/>
    </source>
</evidence>
<dbReference type="GO" id="GO:0005789">
    <property type="term" value="C:endoplasmic reticulum membrane"/>
    <property type="evidence" value="ECO:0007669"/>
    <property type="project" value="UniProtKB-SubCell"/>
</dbReference>
<dbReference type="AlphaFoldDB" id="B3P8X4"/>
<keyword evidence="7" id="KW-0256">Endoplasmic reticulum</keyword>
<dbReference type="PhylomeDB" id="B3P8X4"/>
<keyword evidence="11 14" id="KW-0503">Monooxygenase</keyword>
<organism evidence="16 17">
    <name type="scientific">Drosophila erecta</name>
    <name type="common">Fruit fly</name>
    <dbReference type="NCBI Taxonomy" id="7220"/>
    <lineage>
        <taxon>Eukaryota</taxon>
        <taxon>Metazoa</taxon>
        <taxon>Ecdysozoa</taxon>
        <taxon>Arthropoda</taxon>
        <taxon>Hexapoda</taxon>
        <taxon>Insecta</taxon>
        <taxon>Pterygota</taxon>
        <taxon>Neoptera</taxon>
        <taxon>Endopterygota</taxon>
        <taxon>Diptera</taxon>
        <taxon>Brachycera</taxon>
        <taxon>Muscomorpha</taxon>
        <taxon>Ephydroidea</taxon>
        <taxon>Drosophilidae</taxon>
        <taxon>Drosophila</taxon>
        <taxon>Sophophora</taxon>
    </lineage>
</organism>
<dbReference type="OrthoDB" id="1470350at2759"/>
<dbReference type="Pfam" id="PF00067">
    <property type="entry name" value="p450"/>
    <property type="match status" value="1"/>
</dbReference>
<dbReference type="Gene3D" id="1.10.630.10">
    <property type="entry name" value="Cytochrome P450"/>
    <property type="match status" value="1"/>
</dbReference>
<evidence type="ECO:0000256" key="3">
    <source>
        <dbReference type="ARBA" id="ARBA00004406"/>
    </source>
</evidence>
<keyword evidence="12" id="KW-0472">Membrane</keyword>
<dbReference type="HOGENOM" id="CLU_001570_5_1_1"/>
<protein>
    <submittedName>
        <fullName evidence="16">Uncharacterized protein</fullName>
    </submittedName>
</protein>
<keyword evidence="6 13" id="KW-0479">Metal-binding</keyword>
<evidence type="ECO:0000256" key="7">
    <source>
        <dbReference type="ARBA" id="ARBA00022824"/>
    </source>
</evidence>
<dbReference type="GO" id="GO:0004497">
    <property type="term" value="F:monooxygenase activity"/>
    <property type="evidence" value="ECO:0007669"/>
    <property type="project" value="UniProtKB-KW"/>
</dbReference>
<dbReference type="PRINTS" id="PR00463">
    <property type="entry name" value="EP450I"/>
</dbReference>
<comment type="cofactor">
    <cofactor evidence="1 13">
        <name>heme</name>
        <dbReference type="ChEBI" id="CHEBI:30413"/>
    </cofactor>
</comment>
<dbReference type="PRINTS" id="PR00385">
    <property type="entry name" value="P450"/>
</dbReference>
<dbReference type="SUPFAM" id="SSF48264">
    <property type="entry name" value="Cytochrome P450"/>
    <property type="match status" value="1"/>
</dbReference>
<feature type="signal peptide" evidence="15">
    <location>
        <begin position="1"/>
        <end position="15"/>
    </location>
</feature>
<dbReference type="PANTHER" id="PTHR24291:SF187">
    <property type="entry name" value="CYTOCHROME P450 4AE1-RELATED"/>
    <property type="match status" value="1"/>
</dbReference>
<evidence type="ECO:0000256" key="10">
    <source>
        <dbReference type="ARBA" id="ARBA00023004"/>
    </source>
</evidence>
<reference evidence="16 17" key="1">
    <citation type="journal article" date="2007" name="Nature">
        <title>Evolution of genes and genomes on the Drosophila phylogeny.</title>
        <authorList>
            <consortium name="Drosophila 12 Genomes Consortium"/>
            <person name="Clark A.G."/>
            <person name="Eisen M.B."/>
            <person name="Smith D.R."/>
            <person name="Bergman C.M."/>
            <person name="Oliver B."/>
            <person name="Markow T.A."/>
            <person name="Kaufman T.C."/>
            <person name="Kellis M."/>
            <person name="Gelbart W."/>
            <person name="Iyer V.N."/>
            <person name="Pollard D.A."/>
            <person name="Sackton T.B."/>
            <person name="Larracuente A.M."/>
            <person name="Singh N.D."/>
            <person name="Abad J.P."/>
            <person name="Abt D.N."/>
            <person name="Adryan B."/>
            <person name="Aguade M."/>
            <person name="Akashi H."/>
            <person name="Anderson W.W."/>
            <person name="Aquadro C.F."/>
            <person name="Ardell D.H."/>
            <person name="Arguello R."/>
            <person name="Artieri C.G."/>
            <person name="Barbash D.A."/>
            <person name="Barker D."/>
            <person name="Barsanti P."/>
            <person name="Batterham P."/>
            <person name="Batzoglou S."/>
            <person name="Begun D."/>
            <person name="Bhutkar A."/>
            <person name="Blanco E."/>
            <person name="Bosak S.A."/>
            <person name="Bradley R.K."/>
            <person name="Brand A.D."/>
            <person name="Brent M.R."/>
            <person name="Brooks A.N."/>
            <person name="Brown R.H."/>
            <person name="Butlin R.K."/>
            <person name="Caggese C."/>
            <person name="Calvi B.R."/>
            <person name="Bernardo de Carvalho A."/>
            <person name="Caspi A."/>
            <person name="Castrezana S."/>
            <person name="Celniker S.E."/>
            <person name="Chang J.L."/>
            <person name="Chapple C."/>
            <person name="Chatterji S."/>
            <person name="Chinwalla A."/>
            <person name="Civetta A."/>
            <person name="Clifton S.W."/>
            <person name="Comeron J.M."/>
            <person name="Costello J.C."/>
            <person name="Coyne J.A."/>
            <person name="Daub J."/>
            <person name="David R.G."/>
            <person name="Delcher A.L."/>
            <person name="Delehaunty K."/>
            <person name="Do C.B."/>
            <person name="Ebling H."/>
            <person name="Edwards K."/>
            <person name="Eickbush T."/>
            <person name="Evans J.D."/>
            <person name="Filipski A."/>
            <person name="Findeiss S."/>
            <person name="Freyhult E."/>
            <person name="Fulton L."/>
            <person name="Fulton R."/>
            <person name="Garcia A.C."/>
            <person name="Gardiner A."/>
            <person name="Garfield D.A."/>
            <person name="Garvin B.E."/>
            <person name="Gibson G."/>
            <person name="Gilbert D."/>
            <person name="Gnerre S."/>
            <person name="Godfrey J."/>
            <person name="Good R."/>
            <person name="Gotea V."/>
            <person name="Gravely B."/>
            <person name="Greenberg A.J."/>
            <person name="Griffiths-Jones S."/>
            <person name="Gross S."/>
            <person name="Guigo R."/>
            <person name="Gustafson E.A."/>
            <person name="Haerty W."/>
            <person name="Hahn M.W."/>
            <person name="Halligan D.L."/>
            <person name="Halpern A.L."/>
            <person name="Halter G.M."/>
            <person name="Han M.V."/>
            <person name="Heger A."/>
            <person name="Hillier L."/>
            <person name="Hinrichs A.S."/>
            <person name="Holmes I."/>
            <person name="Hoskins R.A."/>
            <person name="Hubisz M.J."/>
            <person name="Hultmark D."/>
            <person name="Huntley M.A."/>
            <person name="Jaffe D.B."/>
            <person name="Jagadeeshan S."/>
            <person name="Jeck W.R."/>
            <person name="Johnson J."/>
            <person name="Jones C.D."/>
            <person name="Jordan W.C."/>
            <person name="Karpen G.H."/>
            <person name="Kataoka E."/>
            <person name="Keightley P.D."/>
            <person name="Kheradpour P."/>
            <person name="Kirkness E.F."/>
            <person name="Koerich L.B."/>
            <person name="Kristiansen K."/>
            <person name="Kudrna D."/>
            <person name="Kulathinal R.J."/>
            <person name="Kumar S."/>
            <person name="Kwok R."/>
            <person name="Lander E."/>
            <person name="Langley C.H."/>
            <person name="Lapoint R."/>
            <person name="Lazzaro B.P."/>
            <person name="Lee S.J."/>
            <person name="Levesque L."/>
            <person name="Li R."/>
            <person name="Lin C.F."/>
            <person name="Lin M.F."/>
            <person name="Lindblad-Toh K."/>
            <person name="Llopart A."/>
            <person name="Long M."/>
            <person name="Low L."/>
            <person name="Lozovsky E."/>
            <person name="Lu J."/>
            <person name="Luo M."/>
            <person name="Machado C.A."/>
            <person name="Makalowski W."/>
            <person name="Marzo M."/>
            <person name="Matsuda M."/>
            <person name="Matzkin L."/>
            <person name="McAllister B."/>
            <person name="McBride C.S."/>
            <person name="McKernan B."/>
            <person name="McKernan K."/>
            <person name="Mendez-Lago M."/>
            <person name="Minx P."/>
            <person name="Mollenhauer M.U."/>
            <person name="Montooth K."/>
            <person name="Mount S.M."/>
            <person name="Mu X."/>
            <person name="Myers E."/>
            <person name="Negre B."/>
            <person name="Newfeld S."/>
            <person name="Nielsen R."/>
            <person name="Noor M.A."/>
            <person name="O'Grady P."/>
            <person name="Pachter L."/>
            <person name="Papaceit M."/>
            <person name="Parisi M.J."/>
            <person name="Parisi M."/>
            <person name="Parts L."/>
            <person name="Pedersen J.S."/>
            <person name="Pesole G."/>
            <person name="Phillippy A.M."/>
            <person name="Ponting C.P."/>
            <person name="Pop M."/>
            <person name="Porcelli D."/>
            <person name="Powell J.R."/>
            <person name="Prohaska S."/>
            <person name="Pruitt K."/>
            <person name="Puig M."/>
            <person name="Quesneville H."/>
            <person name="Ram K.R."/>
            <person name="Rand D."/>
            <person name="Rasmussen M.D."/>
            <person name="Reed L.K."/>
            <person name="Reenan R."/>
            <person name="Reily A."/>
            <person name="Remington K.A."/>
            <person name="Rieger T.T."/>
            <person name="Ritchie M.G."/>
            <person name="Robin C."/>
            <person name="Rogers Y.H."/>
            <person name="Rohde C."/>
            <person name="Rozas J."/>
            <person name="Rubenfield M.J."/>
            <person name="Ruiz A."/>
            <person name="Russo S."/>
            <person name="Salzberg S.L."/>
            <person name="Sanchez-Gracia A."/>
            <person name="Saranga D.J."/>
            <person name="Sato H."/>
            <person name="Schaeffer S.W."/>
            <person name="Schatz M.C."/>
            <person name="Schlenke T."/>
            <person name="Schwartz R."/>
            <person name="Segarra C."/>
            <person name="Singh R.S."/>
            <person name="Sirot L."/>
            <person name="Sirota M."/>
            <person name="Sisneros N.B."/>
            <person name="Smith C.D."/>
            <person name="Smith T.F."/>
            <person name="Spieth J."/>
            <person name="Stage D.E."/>
            <person name="Stark A."/>
            <person name="Stephan W."/>
            <person name="Strausberg R.L."/>
            <person name="Strempel S."/>
            <person name="Sturgill D."/>
            <person name="Sutton G."/>
            <person name="Sutton G.G."/>
            <person name="Tao W."/>
            <person name="Teichmann S."/>
            <person name="Tobari Y.N."/>
            <person name="Tomimura Y."/>
            <person name="Tsolas J.M."/>
            <person name="Valente V.L."/>
            <person name="Venter E."/>
            <person name="Venter J.C."/>
            <person name="Vicario S."/>
            <person name="Vieira F.G."/>
            <person name="Vilella A.J."/>
            <person name="Villasante A."/>
            <person name="Walenz B."/>
            <person name="Wang J."/>
            <person name="Wasserman M."/>
            <person name="Watts T."/>
            <person name="Wilson D."/>
            <person name="Wilson R.K."/>
            <person name="Wing R.A."/>
            <person name="Wolfner M.F."/>
            <person name="Wong A."/>
            <person name="Wong G.K."/>
            <person name="Wu C.I."/>
            <person name="Wu G."/>
            <person name="Yamamoto D."/>
            <person name="Yang H.P."/>
            <person name="Yang S.P."/>
            <person name="Yorke J.A."/>
            <person name="Yoshida K."/>
            <person name="Zdobnov E."/>
            <person name="Zhang P."/>
            <person name="Zhang Y."/>
            <person name="Zimin A.V."/>
            <person name="Baldwin J."/>
            <person name="Abdouelleil A."/>
            <person name="Abdulkadir J."/>
            <person name="Abebe A."/>
            <person name="Abera B."/>
            <person name="Abreu J."/>
            <person name="Acer S.C."/>
            <person name="Aftuck L."/>
            <person name="Alexander A."/>
            <person name="An P."/>
            <person name="Anderson E."/>
            <person name="Anderson S."/>
            <person name="Arachi H."/>
            <person name="Azer M."/>
            <person name="Bachantsang P."/>
            <person name="Barry A."/>
            <person name="Bayul T."/>
            <person name="Berlin A."/>
            <person name="Bessette D."/>
            <person name="Bloom T."/>
            <person name="Blye J."/>
            <person name="Boguslavskiy L."/>
            <person name="Bonnet C."/>
            <person name="Boukhgalter B."/>
            <person name="Bourzgui I."/>
            <person name="Brown A."/>
            <person name="Cahill P."/>
            <person name="Channer S."/>
            <person name="Cheshatsang Y."/>
            <person name="Chuda L."/>
            <person name="Citroen M."/>
            <person name="Collymore A."/>
            <person name="Cooke P."/>
            <person name="Costello M."/>
            <person name="D'Aco K."/>
            <person name="Daza R."/>
            <person name="De Haan G."/>
            <person name="DeGray S."/>
            <person name="DeMaso C."/>
            <person name="Dhargay N."/>
            <person name="Dooley K."/>
            <person name="Dooley E."/>
            <person name="Doricent M."/>
            <person name="Dorje P."/>
            <person name="Dorjee K."/>
            <person name="Dupes A."/>
            <person name="Elong R."/>
            <person name="Falk J."/>
            <person name="Farina A."/>
            <person name="Faro S."/>
            <person name="Ferguson D."/>
            <person name="Fisher S."/>
            <person name="Foley C.D."/>
            <person name="Franke A."/>
            <person name="Friedrich D."/>
            <person name="Gadbois L."/>
            <person name="Gearin G."/>
            <person name="Gearin C.R."/>
            <person name="Giannoukos G."/>
            <person name="Goode T."/>
            <person name="Graham J."/>
            <person name="Grandbois E."/>
            <person name="Grewal S."/>
            <person name="Gyaltsen K."/>
            <person name="Hafez N."/>
            <person name="Hagos B."/>
            <person name="Hall J."/>
            <person name="Henson C."/>
            <person name="Hollinger A."/>
            <person name="Honan T."/>
            <person name="Huard M.D."/>
            <person name="Hughes L."/>
            <person name="Hurhula B."/>
            <person name="Husby M.E."/>
            <person name="Kamat A."/>
            <person name="Kanga B."/>
            <person name="Kashin S."/>
            <person name="Khazanovich D."/>
            <person name="Kisner P."/>
            <person name="Lance K."/>
            <person name="Lara M."/>
            <person name="Lee W."/>
            <person name="Lennon N."/>
            <person name="Letendre F."/>
            <person name="LeVine R."/>
            <person name="Lipovsky A."/>
            <person name="Liu X."/>
            <person name="Liu J."/>
            <person name="Liu S."/>
            <person name="Lokyitsang T."/>
            <person name="Lokyitsang Y."/>
            <person name="Lubonja R."/>
            <person name="Lui A."/>
            <person name="MacDonald P."/>
            <person name="Magnisalis V."/>
            <person name="Maru K."/>
            <person name="Matthews C."/>
            <person name="McCusker W."/>
            <person name="McDonough S."/>
            <person name="Mehta T."/>
            <person name="Meldrim J."/>
            <person name="Meneus L."/>
            <person name="Mihai O."/>
            <person name="Mihalev A."/>
            <person name="Mihova T."/>
            <person name="Mittelman R."/>
            <person name="Mlenga V."/>
            <person name="Montmayeur A."/>
            <person name="Mulrain L."/>
            <person name="Navidi A."/>
            <person name="Naylor J."/>
            <person name="Negash T."/>
            <person name="Nguyen T."/>
            <person name="Nguyen N."/>
            <person name="Nicol R."/>
            <person name="Norbu C."/>
            <person name="Norbu N."/>
            <person name="Novod N."/>
            <person name="O'Neill B."/>
            <person name="Osman S."/>
            <person name="Markiewicz E."/>
            <person name="Oyono O.L."/>
            <person name="Patti C."/>
            <person name="Phunkhang P."/>
            <person name="Pierre F."/>
            <person name="Priest M."/>
            <person name="Raghuraman S."/>
            <person name="Rege F."/>
            <person name="Reyes R."/>
            <person name="Rise C."/>
            <person name="Rogov P."/>
            <person name="Ross K."/>
            <person name="Ryan E."/>
            <person name="Settipalli S."/>
            <person name="Shea T."/>
            <person name="Sherpa N."/>
            <person name="Shi L."/>
            <person name="Shih D."/>
            <person name="Sparrow T."/>
            <person name="Spaulding J."/>
            <person name="Stalker J."/>
            <person name="Stange-Thomann N."/>
            <person name="Stavropoulos S."/>
            <person name="Stone C."/>
            <person name="Strader C."/>
            <person name="Tesfaye S."/>
            <person name="Thomson T."/>
            <person name="Thoulutsang Y."/>
            <person name="Thoulutsang D."/>
            <person name="Topham K."/>
            <person name="Topping I."/>
            <person name="Tsamla T."/>
            <person name="Vassiliev H."/>
            <person name="Vo A."/>
            <person name="Wangchuk T."/>
            <person name="Wangdi T."/>
            <person name="Weiand M."/>
            <person name="Wilkinson J."/>
            <person name="Wilson A."/>
            <person name="Yadav S."/>
            <person name="Young G."/>
            <person name="Yu Q."/>
            <person name="Zembek L."/>
            <person name="Zhong D."/>
            <person name="Zimmer A."/>
            <person name="Zwirko Z."/>
            <person name="Jaffe D.B."/>
            <person name="Alvarez P."/>
            <person name="Brockman W."/>
            <person name="Butler J."/>
            <person name="Chin C."/>
            <person name="Gnerre S."/>
            <person name="Grabherr M."/>
            <person name="Kleber M."/>
            <person name="Mauceli E."/>
            <person name="MacCallum I."/>
        </authorList>
    </citation>
    <scope>NUCLEOTIDE SEQUENCE [LARGE SCALE GENOMIC DNA]</scope>
    <source>
        <strain evidence="16 17">TSC#14021-0224.01</strain>
    </source>
</reference>
<evidence type="ECO:0000256" key="8">
    <source>
        <dbReference type="ARBA" id="ARBA00022848"/>
    </source>
</evidence>
<dbReference type="InterPro" id="IPR002401">
    <property type="entry name" value="Cyt_P450_E_grp-I"/>
</dbReference>
<dbReference type="InterPro" id="IPR017972">
    <property type="entry name" value="Cyt_P450_CS"/>
</dbReference>
<dbReference type="GO" id="GO:0016705">
    <property type="term" value="F:oxidoreductase activity, acting on paired donors, with incorporation or reduction of molecular oxygen"/>
    <property type="evidence" value="ECO:0007669"/>
    <property type="project" value="InterPro"/>
</dbReference>
<sequence length="507" mass="57455">MYLELLALFLATVIAWDYMRNRRHNKMYAAAGIRGPRSYPLVGNAPMMINESPKTVFDLQDRLIAQYGKNIRIRMLGERGFMTADSKMIEAIMSNQQTIQKNNLYGLLVNWLGDGLLLSKGKKWFRRRKIITPAFHFKILEDFVEVFDQQSAIMVQQLYDRADGKTVINMFPVACLCAMDIIAETAMGVKINAQLQPQFSYVQSVTTASSMLAERFMNPLQRVDASMQIFYPKLLAKLNDSVKNMHDFTNSVITDRRELLQKSIADGGDADAPLLNDVGQKRRMALLDVLLQSTIDGAPLSNGDIREEVDTFMFEGHDTTTSSIAFTCYLLARNPEVQARVFQEVRDVLGDDKSAPVTMQLLGELKYLECVIKESLRLFPSVPLIGRYISQDTVLDGKLIPADSNVIILIYHAQRDPDYFPDPKKFIPERFSMERKGEINPFAYTPFSAGPRNCIGQKFAMLEMKSTISKMVRHFELLPLGEEVQPVLNLILRSSTGINCGLKPRVY</sequence>
<comment type="subcellular location">
    <subcellularLocation>
        <location evidence="3">Endoplasmic reticulum membrane</location>
        <topology evidence="3">Peripheral membrane protein</topology>
    </subcellularLocation>
    <subcellularLocation>
        <location evidence="2">Microsome membrane</location>
        <topology evidence="2">Peripheral membrane protein</topology>
    </subcellularLocation>
</comment>
<accession>B3P8X4</accession>